<feature type="region of interest" description="Disordered" evidence="2">
    <location>
        <begin position="698"/>
        <end position="719"/>
    </location>
</feature>
<protein>
    <submittedName>
        <fullName evidence="4">ThiF family protein</fullName>
    </submittedName>
</protein>
<dbReference type="PANTHER" id="PTHR14305">
    <property type="entry name" value="E3 UBIQUITIN-PROTEIN LIGASE CCNB1IP1"/>
    <property type="match status" value="1"/>
</dbReference>
<dbReference type="GO" id="GO:0008270">
    <property type="term" value="F:zinc ion binding"/>
    <property type="evidence" value="ECO:0007669"/>
    <property type="project" value="UniProtKB-KW"/>
</dbReference>
<dbReference type="SUPFAM" id="SSF57850">
    <property type="entry name" value="RING/U-box"/>
    <property type="match status" value="1"/>
</dbReference>
<dbReference type="PANTHER" id="PTHR14305:SF0">
    <property type="entry name" value="E3 UBIQUITIN-PROTEIN LIGASE CCNB1IP1"/>
    <property type="match status" value="1"/>
</dbReference>
<keyword evidence="1" id="KW-0479">Metal-binding</keyword>
<dbReference type="GO" id="GO:0061630">
    <property type="term" value="F:ubiquitin protein ligase activity"/>
    <property type="evidence" value="ECO:0007669"/>
    <property type="project" value="InterPro"/>
</dbReference>
<dbReference type="InterPro" id="IPR035985">
    <property type="entry name" value="Ubiquitin-activating_enz"/>
</dbReference>
<keyword evidence="5" id="KW-1185">Reference proteome</keyword>
<dbReference type="RefSeq" id="XP_008596838.1">
    <property type="nucleotide sequence ID" value="XM_008598616.1"/>
</dbReference>
<feature type="domain" description="RING-type" evidence="3">
    <location>
        <begin position="562"/>
        <end position="606"/>
    </location>
</feature>
<gene>
    <name evidence="4" type="ORF">BBA_03519</name>
</gene>
<dbReference type="AlphaFoldDB" id="J4KPN0"/>
<dbReference type="SUPFAM" id="SSF69572">
    <property type="entry name" value="Activating enzymes of the ubiquitin-like proteins"/>
    <property type="match status" value="1"/>
</dbReference>
<dbReference type="STRING" id="655819.J4KPN0"/>
<sequence>MSQTSPLQGGPTDKERKYDRQLRLWAASGQAALESSNVLLVNSGSGTVGVETLKNLVLPGIGQFTIVDDAVVEDADLGVNFFLDESSRGKSRAQCATEHLLELNPEVSGQCRAKGSLDLQAVLSSVTPYTIILYVLPLPAESIHIIEEYSRLRSTPLVAIRSVGFYGYFRITFPDVFPVVDTHPDKTSTADLRLLNPWPELLQFAQDLTKNIDDLDDNLHGHLPLVAILLHNLEIWKQNHDGAAPTEYSDKIAFRKQVSESMRTNNAEGGEENFEEAAGAVMKHIIAQSLPESLRQVFEYDNTEKANSSFWIIAQAVSQFYQKHGQLPVSGGLPDMKAQSSVYIQLQNIYKSKARQDASEVFDIARGIAADVVTDPAEVEQFCKNARFIKLINFSRTAPKIEDIVANELNQEKMAATAGLEMQSSLISLYLALSLSPNSLAPSAEAMREAIYAHAPLLQGHKRTRQVTEEVARAAGGEMHNISAVLGGMVAQEVIKVVTKQYIPVDNTCIFDGIESRCQLPEGPWMREGIKHAPTLKSTTFKGIRIEADIMDLPLACNNLKCRAELNDRALVTTCQCSHIFCLECTNRFCLSGQDRQNRVPCPACDTQLSSPDDAVISNLKPSEAYKTSILSGLSPSIIMECAGRALSFWAYQTTQNIYYQQYLYKTLPEKYATLSGRLEQTVNEANAQIETLQRKMSTLTTENDNSRKKNEELSKAYKEKSRQLLQTQELHDKLRHTVEMGHIQRAATDAIDSRFQQQQHQTSRHFAPQHSAPYNSAHTRPGSGAGFRGYGLAVDQERAPDGGIRGGLIDTGAGPWRREPSVTGHVSNGPPNFSRFGARGVLDGERGLGMGHVPNSAERRRNTELGSAGKHIGGLSSGIKVSQPMSNTGHQHATEGFMGIRNI</sequence>
<evidence type="ECO:0000313" key="5">
    <source>
        <dbReference type="Proteomes" id="UP000002762"/>
    </source>
</evidence>
<evidence type="ECO:0000313" key="4">
    <source>
        <dbReference type="EMBL" id="EJP67739.1"/>
    </source>
</evidence>
<keyword evidence="1" id="KW-0863">Zinc-finger</keyword>
<dbReference type="HOGENOM" id="CLU_333433_0_0_1"/>
<dbReference type="Gene3D" id="3.40.50.720">
    <property type="entry name" value="NAD(P)-binding Rossmann-like Domain"/>
    <property type="match status" value="2"/>
</dbReference>
<feature type="compositionally biased region" description="Basic and acidic residues" evidence="2">
    <location>
        <begin position="705"/>
        <end position="719"/>
    </location>
</feature>
<dbReference type="GO" id="GO:0008641">
    <property type="term" value="F:ubiquitin-like modifier activating enzyme activity"/>
    <property type="evidence" value="ECO:0007669"/>
    <property type="project" value="InterPro"/>
</dbReference>
<dbReference type="GO" id="GO:0007131">
    <property type="term" value="P:reciprocal meiotic recombination"/>
    <property type="evidence" value="ECO:0007669"/>
    <property type="project" value="InterPro"/>
</dbReference>
<dbReference type="EMBL" id="JH725156">
    <property type="protein sequence ID" value="EJP67739.1"/>
    <property type="molecule type" value="Genomic_DNA"/>
</dbReference>
<proteinExistence type="predicted"/>
<name>J4KPN0_BEAB2</name>
<evidence type="ECO:0000256" key="2">
    <source>
        <dbReference type="SAM" id="MobiDB-lite"/>
    </source>
</evidence>
<dbReference type="GeneID" id="19886531"/>
<dbReference type="InParanoid" id="J4KPN0"/>
<dbReference type="PROSITE" id="PS50089">
    <property type="entry name" value="ZF_RING_2"/>
    <property type="match status" value="1"/>
</dbReference>
<organism evidence="4 5">
    <name type="scientific">Beauveria bassiana (strain ARSEF 2860)</name>
    <name type="common">White muscardine disease fungus</name>
    <name type="synonym">Tritirachium shiotae</name>
    <dbReference type="NCBI Taxonomy" id="655819"/>
    <lineage>
        <taxon>Eukaryota</taxon>
        <taxon>Fungi</taxon>
        <taxon>Dikarya</taxon>
        <taxon>Ascomycota</taxon>
        <taxon>Pezizomycotina</taxon>
        <taxon>Sordariomycetes</taxon>
        <taxon>Hypocreomycetidae</taxon>
        <taxon>Hypocreales</taxon>
        <taxon>Cordycipitaceae</taxon>
        <taxon>Beauveria</taxon>
    </lineage>
</organism>
<keyword evidence="1" id="KW-0862">Zinc</keyword>
<reference evidence="4 5" key="1">
    <citation type="journal article" date="2012" name="Sci. Rep.">
        <title>Genomic perspectives on the evolution of fungal entomopathogenicity in Beauveria bassiana.</title>
        <authorList>
            <person name="Xiao G."/>
            <person name="Ying S.H."/>
            <person name="Zheng P."/>
            <person name="Wang Z.L."/>
            <person name="Zhang S."/>
            <person name="Xie X.Q."/>
            <person name="Shang Y."/>
            <person name="St Leger R.J."/>
            <person name="Zhao G.P."/>
            <person name="Wang C."/>
            <person name="Feng M.G."/>
        </authorList>
    </citation>
    <scope>NUCLEOTIDE SEQUENCE [LARGE SCALE GENOMIC DNA]</scope>
    <source>
        <strain evidence="4 5">ARSEF 2860</strain>
    </source>
</reference>
<dbReference type="InterPro" id="IPR001841">
    <property type="entry name" value="Znf_RING"/>
</dbReference>
<dbReference type="Pfam" id="PF00899">
    <property type="entry name" value="ThiF"/>
    <property type="match status" value="1"/>
</dbReference>
<accession>J4KPN0</accession>
<evidence type="ECO:0000256" key="1">
    <source>
        <dbReference type="PROSITE-ProRule" id="PRU00175"/>
    </source>
</evidence>
<dbReference type="GO" id="GO:0000795">
    <property type="term" value="C:synaptonemal complex"/>
    <property type="evidence" value="ECO:0007669"/>
    <property type="project" value="InterPro"/>
</dbReference>
<evidence type="ECO:0000259" key="3">
    <source>
        <dbReference type="PROSITE" id="PS50089"/>
    </source>
</evidence>
<dbReference type="InterPro" id="IPR042448">
    <property type="entry name" value="CCNB1IP1"/>
</dbReference>
<dbReference type="InterPro" id="IPR000594">
    <property type="entry name" value="ThiF_NAD_FAD-bd"/>
</dbReference>
<dbReference type="Proteomes" id="UP000002762">
    <property type="component" value="Unassembled WGS sequence"/>
</dbReference>
<dbReference type="OrthoDB" id="1708823at2759"/>